<proteinExistence type="predicted"/>
<dbReference type="Gene3D" id="1.10.10.10">
    <property type="entry name" value="Winged helix-like DNA-binding domain superfamily/Winged helix DNA-binding domain"/>
    <property type="match status" value="1"/>
</dbReference>
<dbReference type="PANTHER" id="PTHR18964">
    <property type="entry name" value="ROK (REPRESSOR, ORF, KINASE) FAMILY"/>
    <property type="match status" value="1"/>
</dbReference>
<accession>A0ABQ3EK66</accession>
<dbReference type="CDD" id="cd23763">
    <property type="entry name" value="ASKHA_ATPase_ROK"/>
    <property type="match status" value="1"/>
</dbReference>
<name>A0ABQ3EK66_9HYPH</name>
<comment type="caution">
    <text evidence="1">The sequence shown here is derived from an EMBL/GenBank/DDBJ whole genome shotgun (WGS) entry which is preliminary data.</text>
</comment>
<evidence type="ECO:0000313" key="2">
    <source>
        <dbReference type="Proteomes" id="UP000637980"/>
    </source>
</evidence>
<dbReference type="PANTHER" id="PTHR18964:SF169">
    <property type="entry name" value="N-ACETYLMANNOSAMINE KINASE"/>
    <property type="match status" value="1"/>
</dbReference>
<keyword evidence="2" id="KW-1185">Reference proteome</keyword>
<protein>
    <submittedName>
        <fullName evidence="1">NagC family transcriptional regulator</fullName>
    </submittedName>
</protein>
<sequence>MQREGKIARAAITEHSKLSQQSVHRVIDGLESRGFLSYSAAINKARGKPSPMVEIAANGYATLGISFTTENVVVCFMNLKGEILAQYDLGTNPNAPRDVLLALQNSIEAERNNALRHRQLLGVGIAMQGIRSGSDNKFRPPEPLAAWSDIPLATLFEDRLGLPAFAENNATASATAEHFLGGGRDHVCFAYLSFNYGFGVGLFWNHQPIQGGFGNAGEISSIYSQEQAVHRPALGELVKRLSRHDLRIQGINDIPFDATNVNSIVKSWSEETGPYLRQSLISIKGVLDPTAIFFGGQAPSALRKLLIAEGHAAFTNQTSRCPVLIESRLEGDAAHLGAAFLPLHNLVF</sequence>
<dbReference type="InterPro" id="IPR000600">
    <property type="entry name" value="ROK"/>
</dbReference>
<dbReference type="InterPro" id="IPR043129">
    <property type="entry name" value="ATPase_NBD"/>
</dbReference>
<dbReference type="SUPFAM" id="SSF53067">
    <property type="entry name" value="Actin-like ATPase domain"/>
    <property type="match status" value="1"/>
</dbReference>
<dbReference type="InterPro" id="IPR036388">
    <property type="entry name" value="WH-like_DNA-bd_sf"/>
</dbReference>
<organism evidence="1 2">
    <name type="scientific">Pseudovibrio japonicus</name>
    <dbReference type="NCBI Taxonomy" id="366534"/>
    <lineage>
        <taxon>Bacteria</taxon>
        <taxon>Pseudomonadati</taxon>
        <taxon>Pseudomonadota</taxon>
        <taxon>Alphaproteobacteria</taxon>
        <taxon>Hyphomicrobiales</taxon>
        <taxon>Stappiaceae</taxon>
        <taxon>Pseudovibrio</taxon>
    </lineage>
</organism>
<dbReference type="Pfam" id="PF00480">
    <property type="entry name" value="ROK"/>
    <property type="match status" value="1"/>
</dbReference>
<dbReference type="EMBL" id="BMXE01000007">
    <property type="protein sequence ID" value="GHB43651.1"/>
    <property type="molecule type" value="Genomic_DNA"/>
</dbReference>
<dbReference type="Proteomes" id="UP000637980">
    <property type="component" value="Unassembled WGS sequence"/>
</dbReference>
<dbReference type="Gene3D" id="3.30.420.40">
    <property type="match status" value="2"/>
</dbReference>
<reference evidence="2" key="1">
    <citation type="journal article" date="2019" name="Int. J. Syst. Evol. Microbiol.">
        <title>The Global Catalogue of Microorganisms (GCM) 10K type strain sequencing project: providing services to taxonomists for standard genome sequencing and annotation.</title>
        <authorList>
            <consortium name="The Broad Institute Genomics Platform"/>
            <consortium name="The Broad Institute Genome Sequencing Center for Infectious Disease"/>
            <person name="Wu L."/>
            <person name="Ma J."/>
        </authorList>
    </citation>
    <scope>NUCLEOTIDE SEQUENCE [LARGE SCALE GENOMIC DNA]</scope>
    <source>
        <strain evidence="2">KCTC 12861</strain>
    </source>
</reference>
<evidence type="ECO:0000313" key="1">
    <source>
        <dbReference type="EMBL" id="GHB43651.1"/>
    </source>
</evidence>
<gene>
    <name evidence="1" type="ORF">GCM10007094_36340</name>
</gene>